<sequence>MKRTHASLLSSAESLAAKFKQRYPNRQFSVKEQGEFQVGIDIKDSYVQVSLSIQNYAVSMQMGAESVTVTVSQAGPRLAWFFKKEQELRHRQRHARQAMRQHIQKLETAELLFENHTKIVRFDMVGFSGNRRACPAINIAFSEVPDRPFAQIIYNNYHNDRRKTAMRHSTYAVQFGGRWYACEKFSEVFALFDDARVLRDLDDAGAADNVQLLKMVDDNTNEQRQGRALIRASDLEVLAPYLLVMEPRNFQLHTGIMRNSIGMEGDEELKSKANLLFYHESEVQFYSCFAHTELAWDGSL</sequence>
<evidence type="ECO:0000313" key="1">
    <source>
        <dbReference type="EMBL" id="AGS82170.1"/>
    </source>
</evidence>
<keyword evidence="2" id="KW-1185">Reference proteome</keyword>
<proteinExistence type="predicted"/>
<organism evidence="1 2">
    <name type="scientific">Pseudomonas phage PaBG</name>
    <dbReference type="NCBI Taxonomy" id="1335230"/>
    <lineage>
        <taxon>Viruses</taxon>
        <taxon>Duplodnaviria</taxon>
        <taxon>Heunggongvirae</taxon>
        <taxon>Uroviricota</taxon>
        <taxon>Caudoviricetes</taxon>
        <taxon>Baikalvirus</taxon>
        <taxon>Baikalvirus PaBG</taxon>
    </lineage>
</organism>
<dbReference type="KEGG" id="vg:16574972"/>
<protein>
    <submittedName>
        <fullName evidence="1">Uncharacterized protein</fullName>
    </submittedName>
</protein>
<name>S5VZT8_9CAUD</name>
<dbReference type="Proteomes" id="UP000015545">
    <property type="component" value="Segment"/>
</dbReference>
<evidence type="ECO:0000313" key="2">
    <source>
        <dbReference type="Proteomes" id="UP000015545"/>
    </source>
</evidence>
<dbReference type="EMBL" id="KF147891">
    <property type="protein sequence ID" value="AGS82170.1"/>
    <property type="molecule type" value="Genomic_DNA"/>
</dbReference>
<reference evidence="1 2" key="1">
    <citation type="journal article" date="2014" name="Genome Announc.">
        <title>Complete Genome Sequence of the Novel Giant Pseudomonas Phage PaBG.</title>
        <authorList>
            <person name="Sykilinda N.N."/>
            <person name="Bondar A.A."/>
            <person name="Gorshkova A.S."/>
            <person name="Kurochkina L.P."/>
            <person name="Kulikov E.E."/>
            <person name="Shneider M.M."/>
            <person name="Kadykov V.A."/>
            <person name="Solovjeva N.V."/>
            <person name="Kabilov M.R."/>
            <person name="Mesyanzhinov V.V."/>
            <person name="Vlassov V.V."/>
            <person name="Drukker V.V."/>
            <person name="Miroshnikov K.A."/>
        </authorList>
    </citation>
    <scope>NUCLEOTIDE SEQUENCE [LARGE SCALE GENOMIC DNA]</scope>
</reference>
<dbReference type="RefSeq" id="YP_008433617.1">
    <property type="nucleotide sequence ID" value="NC_022096.1"/>
</dbReference>
<accession>S5VZT8</accession>
<gene>
    <name evidence="1" type="ORF">PaBG_00287</name>
</gene>